<reference evidence="1" key="2">
    <citation type="submission" date="2020-05" db="UniProtKB">
        <authorList>
            <consortium name="EnsemblMetazoa"/>
        </authorList>
    </citation>
    <scope>IDENTIFICATION</scope>
    <source>
        <strain evidence="1">IAEA</strain>
    </source>
</reference>
<evidence type="ECO:0000313" key="1">
    <source>
        <dbReference type="EnsemblMetazoa" id="GPPI027758-PA"/>
    </source>
</evidence>
<accession>A0A1B0BEU6</accession>
<reference evidence="2" key="1">
    <citation type="submission" date="2015-01" db="EMBL/GenBank/DDBJ databases">
        <authorList>
            <person name="Aksoy S."/>
            <person name="Warren W."/>
            <person name="Wilson R.K."/>
        </authorList>
    </citation>
    <scope>NUCLEOTIDE SEQUENCE [LARGE SCALE GENOMIC DNA]</scope>
    <source>
        <strain evidence="2">IAEA</strain>
    </source>
</reference>
<protein>
    <submittedName>
        <fullName evidence="1">Uncharacterized protein</fullName>
    </submittedName>
</protein>
<organism evidence="1 2">
    <name type="scientific">Glossina palpalis gambiensis</name>
    <dbReference type="NCBI Taxonomy" id="67801"/>
    <lineage>
        <taxon>Eukaryota</taxon>
        <taxon>Metazoa</taxon>
        <taxon>Ecdysozoa</taxon>
        <taxon>Arthropoda</taxon>
        <taxon>Hexapoda</taxon>
        <taxon>Insecta</taxon>
        <taxon>Pterygota</taxon>
        <taxon>Neoptera</taxon>
        <taxon>Endopterygota</taxon>
        <taxon>Diptera</taxon>
        <taxon>Brachycera</taxon>
        <taxon>Muscomorpha</taxon>
        <taxon>Hippoboscoidea</taxon>
        <taxon>Glossinidae</taxon>
        <taxon>Glossina</taxon>
    </lineage>
</organism>
<sequence length="150" mass="17415">MYFVEFDKVLKFAAFPLRLNLILHELCITADKLWGISYLSAIRNPNIKFDVITQCLPISATLVLLEEMLLDYYYHMYKHVTASLTVVLQIQENGLRFYKSIMDMLLGYQKNCEICFVAFINQNKVLNPLDVFVHVAVTGIIKIVTMEKRT</sequence>
<proteinExistence type="predicted"/>
<dbReference type="AlphaFoldDB" id="A0A1B0BEU6"/>
<keyword evidence="2" id="KW-1185">Reference proteome</keyword>
<dbReference type="Proteomes" id="UP000092460">
    <property type="component" value="Unassembled WGS sequence"/>
</dbReference>
<dbReference type="EnsemblMetazoa" id="GPPI027758-RA">
    <property type="protein sequence ID" value="GPPI027758-PA"/>
    <property type="gene ID" value="GPPI027758"/>
</dbReference>
<dbReference type="EMBL" id="JXJN01013017">
    <property type="status" value="NOT_ANNOTATED_CDS"/>
    <property type="molecule type" value="Genomic_DNA"/>
</dbReference>
<name>A0A1B0BEU6_9MUSC</name>
<evidence type="ECO:0000313" key="2">
    <source>
        <dbReference type="Proteomes" id="UP000092460"/>
    </source>
</evidence>
<dbReference type="VEuPathDB" id="VectorBase:GPPI027758"/>